<feature type="transmembrane region" description="Helical" evidence="6">
    <location>
        <begin position="267"/>
        <end position="293"/>
    </location>
</feature>
<dbReference type="AlphaFoldDB" id="C7QFH0"/>
<feature type="transmembrane region" description="Helical" evidence="6">
    <location>
        <begin position="766"/>
        <end position="788"/>
    </location>
</feature>
<keyword evidence="2" id="KW-1003">Cell membrane</keyword>
<feature type="transmembrane region" description="Helical" evidence="6">
    <location>
        <begin position="438"/>
        <end position="458"/>
    </location>
</feature>
<feature type="transmembrane region" description="Helical" evidence="6">
    <location>
        <begin position="362"/>
        <end position="381"/>
    </location>
</feature>
<protein>
    <recommendedName>
        <fullName evidence="7">ABC3 transporter permease C-terminal domain-containing protein</fullName>
    </recommendedName>
</protein>
<feature type="transmembrane region" description="Helical" evidence="6">
    <location>
        <begin position="675"/>
        <end position="701"/>
    </location>
</feature>
<evidence type="ECO:0000259" key="7">
    <source>
        <dbReference type="Pfam" id="PF02687"/>
    </source>
</evidence>
<feature type="transmembrane region" description="Helical" evidence="6">
    <location>
        <begin position="316"/>
        <end position="335"/>
    </location>
</feature>
<dbReference type="STRING" id="479433.Caci_7924"/>
<keyword evidence="9" id="KW-1185">Reference proteome</keyword>
<feature type="transmembrane region" description="Helical" evidence="6">
    <location>
        <begin position="387"/>
        <end position="406"/>
    </location>
</feature>
<reference evidence="8 9" key="1">
    <citation type="journal article" date="2009" name="Stand. Genomic Sci.">
        <title>Complete genome sequence of Catenulispora acidiphila type strain (ID 139908).</title>
        <authorList>
            <person name="Copeland A."/>
            <person name="Lapidus A."/>
            <person name="Glavina Del Rio T."/>
            <person name="Nolan M."/>
            <person name="Lucas S."/>
            <person name="Chen F."/>
            <person name="Tice H."/>
            <person name="Cheng J.F."/>
            <person name="Bruce D."/>
            <person name="Goodwin L."/>
            <person name="Pitluck S."/>
            <person name="Mikhailova N."/>
            <person name="Pati A."/>
            <person name="Ivanova N."/>
            <person name="Mavromatis K."/>
            <person name="Chen A."/>
            <person name="Palaniappan K."/>
            <person name="Chain P."/>
            <person name="Land M."/>
            <person name="Hauser L."/>
            <person name="Chang Y.J."/>
            <person name="Jeffries C.D."/>
            <person name="Chertkov O."/>
            <person name="Brettin T."/>
            <person name="Detter J.C."/>
            <person name="Han C."/>
            <person name="Ali Z."/>
            <person name="Tindall B.J."/>
            <person name="Goker M."/>
            <person name="Bristow J."/>
            <person name="Eisen J.A."/>
            <person name="Markowitz V."/>
            <person name="Hugenholtz P."/>
            <person name="Kyrpides N.C."/>
            <person name="Klenk H.P."/>
        </authorList>
    </citation>
    <scope>NUCLEOTIDE SEQUENCE [LARGE SCALE GENOMIC DNA]</scope>
    <source>
        <strain evidence="9">DSM 44928 / JCM 14897 / NBRC 102108 / NRRL B-24433 / ID139908</strain>
    </source>
</reference>
<dbReference type="PANTHER" id="PTHR30287">
    <property type="entry name" value="MEMBRANE COMPONENT OF PREDICTED ABC SUPERFAMILY METABOLITE UPTAKE TRANSPORTER"/>
    <property type="match status" value="1"/>
</dbReference>
<dbReference type="Proteomes" id="UP000000851">
    <property type="component" value="Chromosome"/>
</dbReference>
<dbReference type="InterPro" id="IPR038766">
    <property type="entry name" value="Membrane_comp_ABC_pdt"/>
</dbReference>
<evidence type="ECO:0000256" key="1">
    <source>
        <dbReference type="ARBA" id="ARBA00004651"/>
    </source>
</evidence>
<evidence type="ECO:0000313" key="8">
    <source>
        <dbReference type="EMBL" id="ACU76747.1"/>
    </source>
</evidence>
<comment type="subcellular location">
    <subcellularLocation>
        <location evidence="1">Cell membrane</location>
        <topology evidence="1">Multi-pass membrane protein</topology>
    </subcellularLocation>
</comment>
<gene>
    <name evidence="8" type="ordered locus">Caci_7924</name>
</gene>
<dbReference type="EMBL" id="CP001700">
    <property type="protein sequence ID" value="ACU76747.1"/>
    <property type="molecule type" value="Genomic_DNA"/>
</dbReference>
<feature type="transmembrane region" description="Helical" evidence="6">
    <location>
        <begin position="222"/>
        <end position="246"/>
    </location>
</feature>
<keyword evidence="3 6" id="KW-0812">Transmembrane</keyword>
<accession>C7QFH0</accession>
<proteinExistence type="predicted"/>
<dbReference type="Pfam" id="PF02687">
    <property type="entry name" value="FtsX"/>
    <property type="match status" value="2"/>
</dbReference>
<evidence type="ECO:0000256" key="3">
    <source>
        <dbReference type="ARBA" id="ARBA00022692"/>
    </source>
</evidence>
<feature type="transmembrane region" description="Helical" evidence="6">
    <location>
        <begin position="20"/>
        <end position="41"/>
    </location>
</feature>
<dbReference type="GO" id="GO:0005886">
    <property type="term" value="C:plasma membrane"/>
    <property type="evidence" value="ECO:0007669"/>
    <property type="project" value="UniProtKB-SubCell"/>
</dbReference>
<organism evidence="8 9">
    <name type="scientific">Catenulispora acidiphila (strain DSM 44928 / JCM 14897 / NBRC 102108 / NRRL B-24433 / ID139908)</name>
    <dbReference type="NCBI Taxonomy" id="479433"/>
    <lineage>
        <taxon>Bacteria</taxon>
        <taxon>Bacillati</taxon>
        <taxon>Actinomycetota</taxon>
        <taxon>Actinomycetes</taxon>
        <taxon>Catenulisporales</taxon>
        <taxon>Catenulisporaceae</taxon>
        <taxon>Catenulispora</taxon>
    </lineage>
</organism>
<evidence type="ECO:0000256" key="6">
    <source>
        <dbReference type="SAM" id="Phobius"/>
    </source>
</evidence>
<dbReference type="InParanoid" id="C7QFH0"/>
<evidence type="ECO:0000256" key="4">
    <source>
        <dbReference type="ARBA" id="ARBA00022989"/>
    </source>
</evidence>
<dbReference type="InterPro" id="IPR003838">
    <property type="entry name" value="ABC3_permease_C"/>
</dbReference>
<feature type="domain" description="ABC3 transporter permease C-terminal" evidence="7">
    <location>
        <begin position="677"/>
        <end position="794"/>
    </location>
</feature>
<dbReference type="eggNOG" id="COG0577">
    <property type="taxonomic scope" value="Bacteria"/>
</dbReference>
<dbReference type="HOGENOM" id="CLU_019122_0_0_11"/>
<keyword evidence="4 6" id="KW-1133">Transmembrane helix</keyword>
<name>C7QFH0_CATAD</name>
<dbReference type="KEGG" id="cai:Caci_7924"/>
<feature type="transmembrane region" description="Helical" evidence="6">
    <location>
        <begin position="722"/>
        <end position="746"/>
    </location>
</feature>
<feature type="domain" description="ABC3 transporter permease C-terminal" evidence="7">
    <location>
        <begin position="229"/>
        <end position="340"/>
    </location>
</feature>
<evidence type="ECO:0000256" key="5">
    <source>
        <dbReference type="ARBA" id="ARBA00023136"/>
    </source>
</evidence>
<dbReference type="PANTHER" id="PTHR30287:SF2">
    <property type="entry name" value="BLL1001 PROTEIN"/>
    <property type="match status" value="1"/>
</dbReference>
<keyword evidence="5 6" id="KW-0472">Membrane</keyword>
<evidence type="ECO:0000313" key="9">
    <source>
        <dbReference type="Proteomes" id="UP000000851"/>
    </source>
</evidence>
<evidence type="ECO:0000256" key="2">
    <source>
        <dbReference type="ARBA" id="ARBA00022475"/>
    </source>
</evidence>
<sequence length="800" mass="83369">MIRMGMRLTLRGGREAVVRLVVMSLAVAVGVAVMLGVFSLFNAYQGTTSRQCWECSPTTTAAVGSARMGTAPGTRRVAGQPAGMNADGTIDLTAAKQAGAKELWNFSQDFYQGTELRRLDVAALTADAPTLPGMSTVPAPGQYYVSPALAHLLATVPANELGDRFPGHQVGVIPKAALYSPDELAIVIGHTPDELATRTATEPITAMSTAKEVKGTTTIYRFAFAFGTVALLLPIIIMVGTATRLNAARREERYAAMRLVGATPRQVTTVASVESSVGAALGSVLGILGYLAISSQVAKVNVTGTLFFPSEVSPGLLGYLGVLILVPLLAAFAGVRSLRRVQYDPLAVARKATPKPPTAKRLIPLLLGVALFVVAVNMPASDNADGVVYPSLILTMWGVVFAGPWVTMRSSRLLARLGGGAAMTLAARRLADDPRATFRTVAGVTVAVFVGTAVAGVLPTAVAAETSGQRAPLTNVLRLRYDMSGPGVKDGLTPAQATTTLNALRAMPGVSAIPIYQGADTSGWTPDSDTPPPIGWYPPNEYVRCADASAVPALGTCAPGQQAAVIAGDELFIDNPLMLHLPVIGNSDVDRITGAAVAASVPSGTDLSTLNVVTLMVAASDRATLERARTYLDVHAPVLIGMGSPDQWSTDAAGPMTFGEVASVRGEQYKAAQQMIMFVVGLTLFVAGCGIAVATAGSLVERKRPFTLLRLSGTPLSVLRRVVFLESALPLVAVSVLAGLAAYAMALIAVRTLAEGVSMSFPLATYSVSVSVVMVAAVGVILGSMTLLSRMTRSEYARFE</sequence>